<accession>A0A9P6H0I1</accession>
<reference evidence="2 3" key="1">
    <citation type="journal article" date="2020" name="Genome Biol. Evol.">
        <title>Comparative genomics of strictly vertically transmitted, feminizing microsporidia endosymbionts of amphipod crustaceans.</title>
        <authorList>
            <person name="Cormier A."/>
            <person name="Chebbi M.A."/>
            <person name="Giraud I."/>
            <person name="Wattier R."/>
            <person name="Teixeira M."/>
            <person name="Gilbert C."/>
            <person name="Rigaud T."/>
            <person name="Cordaux R."/>
        </authorList>
    </citation>
    <scope>NUCLEOTIDE SEQUENCE [LARGE SCALE GENOMIC DNA]</scope>
    <source>
        <strain evidence="2 3">Ou3-Ou53</strain>
    </source>
</reference>
<name>A0A9P6H0I1_9MICR</name>
<evidence type="ECO:0000313" key="2">
    <source>
        <dbReference type="EMBL" id="KAF9764029.1"/>
    </source>
</evidence>
<dbReference type="EMBL" id="SBJO01000043">
    <property type="protein sequence ID" value="KAF9764029.1"/>
    <property type="molecule type" value="Genomic_DNA"/>
</dbReference>
<feature type="compositionally biased region" description="Polar residues" evidence="1">
    <location>
        <begin position="9"/>
        <end position="28"/>
    </location>
</feature>
<comment type="caution">
    <text evidence="2">The sequence shown here is derived from an EMBL/GenBank/DDBJ whole genome shotgun (WGS) entry which is preliminary data.</text>
</comment>
<feature type="region of interest" description="Disordered" evidence="1">
    <location>
        <begin position="1"/>
        <end position="59"/>
    </location>
</feature>
<protein>
    <submittedName>
        <fullName evidence="2">Uncharacterized protein</fullName>
    </submittedName>
</protein>
<feature type="compositionally biased region" description="Polar residues" evidence="1">
    <location>
        <begin position="38"/>
        <end position="57"/>
    </location>
</feature>
<gene>
    <name evidence="2" type="ORF">NGRA_0888</name>
</gene>
<dbReference type="Proteomes" id="UP000740883">
    <property type="component" value="Unassembled WGS sequence"/>
</dbReference>
<keyword evidence="3" id="KW-1185">Reference proteome</keyword>
<proteinExistence type="predicted"/>
<evidence type="ECO:0000256" key="1">
    <source>
        <dbReference type="SAM" id="MobiDB-lite"/>
    </source>
</evidence>
<dbReference type="AlphaFoldDB" id="A0A9P6H0I1"/>
<evidence type="ECO:0000313" key="3">
    <source>
        <dbReference type="Proteomes" id="UP000740883"/>
    </source>
</evidence>
<feature type="non-terminal residue" evidence="2">
    <location>
        <position position="1"/>
    </location>
</feature>
<organism evidence="2 3">
    <name type="scientific">Nosema granulosis</name>
    <dbReference type="NCBI Taxonomy" id="83296"/>
    <lineage>
        <taxon>Eukaryota</taxon>
        <taxon>Fungi</taxon>
        <taxon>Fungi incertae sedis</taxon>
        <taxon>Microsporidia</taxon>
        <taxon>Nosematidae</taxon>
        <taxon>Nosema</taxon>
    </lineage>
</organism>
<sequence length="302" mass="35305">NTQEKSNKLENTNTQEKSNKLENTNTQEKSNKLEKSNTQENTNTLENDSTTIHMTDNNRNKIKQMKSLLGNSYSKKRTKVVLVFNDIKQLETLIKDMKEYEITINQSKLEDIQNKKVKKDRKEEIEIEDIPLGEKTLCILFNNLKILADKQSRRLQDVEITDLLVTTQNTDVFNKLIFKEKDGRLVDTTGYFTGRRISTTKVEDSARIFKTGLFHFKNLDKQNEENNTKNFRRIIKHLATLKKISVRDLFKEDCELGTVDRVIFHNNFDKNLEDFLRVCVCSDDICKNCSGNYKIEKGSLRY</sequence>